<evidence type="ECO:0000256" key="6">
    <source>
        <dbReference type="ARBA" id="ARBA00023157"/>
    </source>
</evidence>
<dbReference type="PROSITE" id="PS50060">
    <property type="entry name" value="MAM_2"/>
    <property type="match status" value="1"/>
</dbReference>
<evidence type="ECO:0000259" key="14">
    <source>
        <dbReference type="PROSITE" id="PS50026"/>
    </source>
</evidence>
<dbReference type="SMART" id="SM00137">
    <property type="entry name" value="MAM"/>
    <property type="match status" value="1"/>
</dbReference>
<feature type="domain" description="EGF-like" evidence="14">
    <location>
        <begin position="4349"/>
        <end position="4387"/>
    </location>
</feature>
<feature type="disulfide bond" evidence="9">
    <location>
        <begin position="4338"/>
        <end position="4347"/>
    </location>
</feature>
<dbReference type="InterPro" id="IPR020894">
    <property type="entry name" value="Cadherin_CS"/>
</dbReference>
<evidence type="ECO:0000256" key="4">
    <source>
        <dbReference type="ARBA" id="ARBA00022837"/>
    </source>
</evidence>
<dbReference type="SUPFAM" id="SSF49899">
    <property type="entry name" value="Concanavalin A-like lectins/glucanases"/>
    <property type="match status" value="1"/>
</dbReference>
<dbReference type="PROSITE" id="PS00232">
    <property type="entry name" value="CADHERIN_1"/>
    <property type="match status" value="1"/>
</dbReference>
<feature type="disulfide bond" evidence="9">
    <location>
        <begin position="2877"/>
        <end position="2887"/>
    </location>
</feature>
<dbReference type="InterPro" id="IPR015919">
    <property type="entry name" value="Cadherin-like_sf"/>
</dbReference>
<evidence type="ECO:0000256" key="12">
    <source>
        <dbReference type="SAM" id="Phobius"/>
    </source>
</evidence>
<keyword evidence="5 12" id="KW-0472">Membrane</keyword>
<feature type="disulfide bond" evidence="9">
    <location>
        <begin position="4377"/>
        <end position="4386"/>
    </location>
</feature>
<dbReference type="InterPro" id="IPR036772">
    <property type="entry name" value="SRCR-like_dom_sf"/>
</dbReference>
<feature type="domain" description="EGF-like" evidence="14">
    <location>
        <begin position="4314"/>
        <end position="4348"/>
    </location>
</feature>
<evidence type="ECO:0000256" key="11">
    <source>
        <dbReference type="SAM" id="MobiDB-lite"/>
    </source>
</evidence>
<keyword evidence="20" id="KW-1185">Reference proteome</keyword>
<feature type="disulfide bond" evidence="9">
    <location>
        <begin position="4479"/>
        <end position="4488"/>
    </location>
</feature>
<dbReference type="PROSITE" id="PS50026">
    <property type="entry name" value="EGF_3"/>
    <property type="match status" value="6"/>
</dbReference>
<reference evidence="19 20" key="1">
    <citation type="submission" date="2022-05" db="EMBL/GenBank/DDBJ databases">
        <authorList>
            <consortium name="Genoscope - CEA"/>
            <person name="William W."/>
        </authorList>
    </citation>
    <scope>NUCLEOTIDE SEQUENCE [LARGE SCALE GENOMIC DNA]</scope>
</reference>
<dbReference type="SMART" id="SM00202">
    <property type="entry name" value="SR"/>
    <property type="match status" value="3"/>
</dbReference>
<gene>
    <name evidence="19" type="ORF">PLOB_00009933</name>
</gene>
<dbReference type="Gene3D" id="3.10.250.10">
    <property type="entry name" value="SRCR-like domain"/>
    <property type="match status" value="3"/>
</dbReference>
<dbReference type="InterPro" id="IPR001846">
    <property type="entry name" value="VWF_type-D"/>
</dbReference>
<dbReference type="InterPro" id="IPR012334">
    <property type="entry name" value="Pectin_lyas_fold"/>
</dbReference>
<organism evidence="19 20">
    <name type="scientific">Porites lobata</name>
    <dbReference type="NCBI Taxonomy" id="104759"/>
    <lineage>
        <taxon>Eukaryota</taxon>
        <taxon>Metazoa</taxon>
        <taxon>Cnidaria</taxon>
        <taxon>Anthozoa</taxon>
        <taxon>Hexacorallia</taxon>
        <taxon>Scleractinia</taxon>
        <taxon>Fungiina</taxon>
        <taxon>Poritidae</taxon>
        <taxon>Porites</taxon>
    </lineage>
</organism>
<dbReference type="InterPro" id="IPR053243">
    <property type="entry name" value="SJ_maturation_regulator"/>
</dbReference>
<dbReference type="SUPFAM" id="SSF56436">
    <property type="entry name" value="C-type lectin-like"/>
    <property type="match status" value="1"/>
</dbReference>
<dbReference type="Pfam" id="PF25024">
    <property type="entry name" value="EGF_TEN"/>
    <property type="match status" value="1"/>
</dbReference>
<keyword evidence="9" id="KW-0245">EGF-like domain</keyword>
<dbReference type="Pfam" id="PF23106">
    <property type="entry name" value="EGF_Teneurin"/>
    <property type="match status" value="1"/>
</dbReference>
<name>A0ABN8NF60_9CNID</name>
<evidence type="ECO:0000256" key="8">
    <source>
        <dbReference type="PROSITE-ProRule" id="PRU00043"/>
    </source>
</evidence>
<dbReference type="Gene3D" id="2.10.25.10">
    <property type="entry name" value="Laminin"/>
    <property type="match status" value="6"/>
</dbReference>
<evidence type="ECO:0000313" key="20">
    <source>
        <dbReference type="Proteomes" id="UP001159405"/>
    </source>
</evidence>
<feature type="domain" description="SRCR" evidence="17">
    <location>
        <begin position="112"/>
        <end position="212"/>
    </location>
</feature>
<evidence type="ECO:0000313" key="19">
    <source>
        <dbReference type="EMBL" id="CAH3046961.1"/>
    </source>
</evidence>
<keyword evidence="3" id="KW-0677">Repeat</keyword>
<dbReference type="SMART" id="SM00112">
    <property type="entry name" value="CA"/>
    <property type="match status" value="2"/>
</dbReference>
<dbReference type="SMART" id="SM00181">
    <property type="entry name" value="EGF"/>
    <property type="match status" value="13"/>
</dbReference>
<dbReference type="PANTHER" id="PTHR47653">
    <property type="entry name" value="PROTEIN BARK BEETLE"/>
    <property type="match status" value="1"/>
</dbReference>
<feature type="compositionally biased region" description="Low complexity" evidence="11">
    <location>
        <begin position="4713"/>
        <end position="4726"/>
    </location>
</feature>
<feature type="domain" description="MAM" evidence="15">
    <location>
        <begin position="2314"/>
        <end position="2476"/>
    </location>
</feature>
<dbReference type="SUPFAM" id="SSF56487">
    <property type="entry name" value="SRCR-like"/>
    <property type="match status" value="3"/>
</dbReference>
<feature type="domain" description="EGF-like" evidence="14">
    <location>
        <begin position="4388"/>
        <end position="4421"/>
    </location>
</feature>
<protein>
    <submittedName>
        <fullName evidence="19">Uncharacterized protein</fullName>
    </submittedName>
</protein>
<dbReference type="InterPro" id="IPR000742">
    <property type="entry name" value="EGF"/>
</dbReference>
<keyword evidence="6 10" id="KW-1015">Disulfide bond</keyword>
<dbReference type="PRINTS" id="PR00258">
    <property type="entry name" value="SPERACTRCPTR"/>
</dbReference>
<dbReference type="PROSITE" id="PS51233">
    <property type="entry name" value="VWFD"/>
    <property type="match status" value="1"/>
</dbReference>
<feature type="domain" description="EGF-like" evidence="14">
    <location>
        <begin position="4455"/>
        <end position="4489"/>
    </location>
</feature>
<evidence type="ECO:0000256" key="1">
    <source>
        <dbReference type="ARBA" id="ARBA00004370"/>
    </source>
</evidence>
<feature type="disulfide bond" evidence="10">
    <location>
        <begin position="182"/>
        <end position="192"/>
    </location>
</feature>
<dbReference type="Proteomes" id="UP001159405">
    <property type="component" value="Unassembled WGS sequence"/>
</dbReference>
<comment type="subcellular location">
    <subcellularLocation>
        <location evidence="1">Membrane</location>
    </subcellularLocation>
</comment>
<feature type="domain" description="Cadherin" evidence="16">
    <location>
        <begin position="4625"/>
        <end position="4710"/>
    </location>
</feature>
<feature type="compositionally biased region" description="Pro residues" evidence="11">
    <location>
        <begin position="3676"/>
        <end position="3694"/>
    </location>
</feature>
<dbReference type="Pfam" id="PF00530">
    <property type="entry name" value="SRCR"/>
    <property type="match status" value="3"/>
</dbReference>
<evidence type="ECO:0000256" key="2">
    <source>
        <dbReference type="ARBA" id="ARBA00022729"/>
    </source>
</evidence>
<dbReference type="InterPro" id="IPR000998">
    <property type="entry name" value="MAM_dom"/>
</dbReference>
<accession>A0ABN8NF60</accession>
<dbReference type="InterPro" id="IPR016187">
    <property type="entry name" value="CTDL_fold"/>
</dbReference>
<feature type="disulfide bond" evidence="9">
    <location>
        <begin position="2894"/>
        <end position="2903"/>
    </location>
</feature>
<evidence type="ECO:0000259" key="18">
    <source>
        <dbReference type="PROSITE" id="PS51233"/>
    </source>
</evidence>
<evidence type="ECO:0000256" key="3">
    <source>
        <dbReference type="ARBA" id="ARBA00022737"/>
    </source>
</evidence>
<dbReference type="EMBL" id="CALNXK010000015">
    <property type="protein sequence ID" value="CAH3046961.1"/>
    <property type="molecule type" value="Genomic_DNA"/>
</dbReference>
<dbReference type="CDD" id="cd00054">
    <property type="entry name" value="EGF_CA"/>
    <property type="match status" value="1"/>
</dbReference>
<feature type="domain" description="SRCR" evidence="17">
    <location>
        <begin position="1082"/>
        <end position="1179"/>
    </location>
</feature>
<dbReference type="PROSITE" id="PS50287">
    <property type="entry name" value="SRCR_2"/>
    <property type="match status" value="3"/>
</dbReference>
<feature type="domain" description="Cadherin" evidence="16">
    <location>
        <begin position="4502"/>
        <end position="4609"/>
    </location>
</feature>
<feature type="domain" description="EGF-like" evidence="14">
    <location>
        <begin position="4245"/>
        <end position="4279"/>
    </location>
</feature>
<proteinExistence type="predicted"/>
<evidence type="ECO:0000259" key="16">
    <source>
        <dbReference type="PROSITE" id="PS50268"/>
    </source>
</evidence>
<dbReference type="PRINTS" id="PR00205">
    <property type="entry name" value="CADHERIN"/>
</dbReference>
<dbReference type="InterPro" id="IPR013320">
    <property type="entry name" value="ConA-like_dom_sf"/>
</dbReference>
<feature type="disulfide bond" evidence="9">
    <location>
        <begin position="4269"/>
        <end position="4278"/>
    </location>
</feature>
<comment type="caution">
    <text evidence="19">The sequence shown here is derived from an EMBL/GenBank/DDBJ whole genome shotgun (WGS) entry which is preliminary data.</text>
</comment>
<evidence type="ECO:0000259" key="17">
    <source>
        <dbReference type="PROSITE" id="PS50287"/>
    </source>
</evidence>
<sequence>MQVSLAAFVFVCLTLVNCGKANFHEINGSISKNQTLTYADGPYLVTSDLVISQNASVFIEAGTEFLVVPNVGVHVQGTLLAKGTRSQRITFRAISCNETKFCNSTKLYNPGIRLVDGSSYKKGRLELEWNGQWGGVCYEYYGSTWNFKNTQVACRQLGFLRAKRYYLQAASSGPVWIRNVNCNGNEQSLFQCRHRGAGNHCNRYKDIVIECDTLIPYLKERVYWKGIYFSMSNSTREQKQKSSFLENVDIINAFDGVKALNEVPVLLNVTVRDGINGILAKELSHPLKVVDSKFLRCESVGISVTSRGAPVVVQNVTVQNTSYGNGFVYEWIPTDAVDLCRVDPETVSFPLVLNASGGTLPNNCSKTFRATAGKALCIHFRVIAGSAFELNVTDGSTWSKDLLSRITSDYNGKTIKTGSSSVLELHYSSKGSVDNPASLEIIIMDDYALPLSLLISGSSFVKNSNDGILIKKMIGHSKISNTMVTQNNHYGLHIIEARGRVNVLSSLFRGNNKHGIYVETISGLIGLKKVNSSKNYHSGMSIGVGSILLSVSDSNFDNNDHSGVRITNQLHTTINISDAQFKGNARNHRNHGLYLVDFKEDCNVQLSNLNIVGNTVSNGAFFERLSLANLIITSSKFDENGWNGLSIAGVSCHKGTFRNISTSRNAQSGIYVSGGNFNVSLISWTSLSNSRNGFYLEKQAGKVNVNGCLVNDNQRDGLVFFDGGYVRLYAVLIQKCTLSNNRYGVLFTLRRYTGLMNYRVIVVDSTIANNTQGGCEFFSKSCSNPHRNRYLKLSFARNKVMGNKKYGLFFYGPEQSEVEATVQNNTMEENTGYALGLEYTKYCSASPLFPVLVNVQGNIFTKNKGEYVVFVNFKSMTSKHQMIISQNSFFENQNVRKFLTNYARVKTQTVLAISKGNVTVKRNAFDNPMFPHEIATLYIDHEIMYQAIENWWGSSDECKVKERIFDYEDRVELARIHYYPFLIYHNSSSVIIHNSTRALCFLQGTKVGGILNEPITIPRNSGAYQVTGDVTVFSDGTLTIEENVTLEFDLKAVFLIYGEIIIKGTSTNRVRFIPKKPSEKTVRLADGPGPWNGRLEIWFNNTWMPICLRWYQHEYSIVCRQLGYEEDKYSKRYPSGKETVFLHNFQCDTNENDNVANCGRENWISGPRCSEYVAYIACKTPYWTGVHLAIAPKRSVITNLDISYAGFDYRNDLRIPGIALRIDLSHNISGVVVDNSAFIGVQIMYPNPFKSSYDMHNVTISNTKSDGIRLESPLVKIMNTDVINTSGRGFLSDFNWKPLNIHVLNMAEAKVKRYLQPCTDRHIFLDSASPVYYLSVKIDYSKGCETIITVPQKYYIGMQLIYQNLPYYVLFHVYSGKNKTSETAWDIPSLTWPSRPVWRSNTSTVLLESYSRYYPDHRSYSVHLMVYLIKAPNVDILNSTNLNILNCNFLNNALGGIFLSNGRDILENVIIQDSVIRNSQKSGLQTTFASVKKLSLINCSFIRNINGIQLSTFSGMVNIENTTVSNSSNNALYAPSRGKKTVYLRNSRITYNKGYSVYVYGNRPQLSFYAINSFFEQNQATTIYFETWSADVEDVYFRNCTFLLNQGPAINIKHSSDISHWEFVENKFMENGQPSVIKKTQYNHPDDTPEIYFSRNAFLYNHCEDKGVIDVTGGTKVLIVDGNVFEGNYGRSIFLEETSYSPLTAKNNIFYSNKCSEKGVLEVRAMHREITIDNNVFESNEGLFMVLLNSAFPIELQMANKHANFGNNTFVNNTNVPSNSLACELSISGLIDHINFSIHYNKFNSLRFTKELCVFTFASSYSRRLDISLNFWGHNDRSGIRKRIFDAESDYEYAWGMISPFLSDSGNILHEKKQSGNFDKDNSLLGGRLTSTLRLGISHSPYKILSDLTVLPQISLVIDPGVEMQFHSGVGMLVLGSLLVNGNESHPVSFSLLEKDQSKMSIPVRLFGGTFPWHGKVELLHDGNWIPLCSNVSALREEMNNAKVICKQLGYKKPLNISRRLQGSMDVMPFSIMSSCHENESDISQCSLTFQNRSYDNCTHAMVLTCSGGLPWGNIRFVRDETSPFDAAKSQLQHMKIKHCGMKHGKDVAALEIFQYVPKVHSVQVLNCSAGGSKLWFPEKEMLFANTSFINTGGVGAAILTTKKNVTLQRVRIINNKNGVFFGNPNGQWMDGLLNGQVMLCASEQVVDLRDGDVFLYFRQPFITIYNPTVTCKKLIRTGNNYGFALRLIVVKNVDYITIQDPHRNTIIKYSSRSQISLSKRRLIPWSSITIFFKGWFSTSEVLLHLERAEDNDFPCTFEVSDCGWKNYPGGYFNGVALARKWYWNDIYGKHSAASDHTYGYRGGETNFMWLGFFYYRDGHGAFTSPPVLQDHGYCYLTFYYILNHFGHASLSVFIEDNTGKKITTLWNAKASTYDWKKKVLELPTLSNYSVVFLGYIDRGGHYVIIDDIKFRHCNSSNSTIHTITESTISGSLDHGIVYNATQTESHIFRLQRSRITNNGLKSFLDGNSPGAVYLNAANQVFQIFNNYFAGNKNGTVHCRLENDVLIPLLPISQFHANTIELNRGRSLFLEGISGPFLNVKVTNNYFSVNVATDQDMIEHSIFKISNATAHVEGNFFYNNSGKYVLEYDHSPANVTGLTFANNTLYRNVGLGVNFGVTILCNAAANMHNNILENPRNRYQISTSLKGIPTVVNATSNWWGAGILKLIVPLIFDKTKDYRLSVTVTYEPFVELQPQVVTSASCPPGWIKKDELCFLYSGGSFSFQEAVAHCERSGGSIISMYIDEDVRLVKELRRKESLLIPTVVPSLWTMKRRIVRKGVSQRGNEVCSIVDSFGNITDSECDRPLPFVCVRRPVVHCPNGCFHHGECVGAVCFCYPGWTGEDCSKFHCHDLQNCSGNGECMGPNVCKCYPGYLGFGCTYSYCGKYESCTDCVTDPFCGWCDSLRSCVGGFAEGPPKLNCPDWFYYHCYTVGNENPCSSNIFSVDCTRKQCNYPDGRATKESCQKCKDLEKCYKTTGEGRCRAWDETRCPGGKVQVDYTDPQRVNNVQLAKNVKIVEPNSTIIYACPVILEGAERISPVFVTSKVLNVGEGDILCSPQAGGIMHKIVTEYTDGPFKIMLGAPAGLDDVINYADFKKETLVEPLDDQATLEDSPDEQEIQALLSGNITVNGSRIAILQDLVYKCLGHTYDVGGVSVYSYYLVIENNQTIPRKGDIVVSNSSDGFIETVVAAHNTSADALYLETKLQRCHENSQWNSTGLRESTRVLSKSAYCNGGDNNLGLIVIPKDAAAQRFAVNDSIVGRPSNRFIAKVIKVTSSGNLFLVEVISANLNENGTISTVVEIDKLQNFHRRKRRSTDSYQLSLDVFNTGEIKHAIMSSALATVEARLTASLTLTAFVSIEKSFWGTLKEATIGLKLEGNVDSTLEIKINKKLSHTGRLGRKFKKQLGGTKYIRFGVIPIPAGLFLEITAHGTAEVSGSLHHSVSANGRIVLGGECRWSTKSCHITHRTIRLSADWNKPNPKLKTGAQLLITVTPTISIEMPVASNRKTKSSNTNVFKRFVENAVDFVNIVDLSVRIFASAPLQGGISITYPSSQCQGRTPAQIQGLFGIPGVDFGVSVSFVGREFVLTKRLEFSLVRSPSTCICPVGIERVSTDSSPSTPPPPVWPPDPIATPSPDPEPEAKQNRSKKNNGKIPGPECGREHVCAGNRTGPNCTQPDMWPNQNCSGNGKPAIAPNCSAKCECFGGWEGQYCERISARSGGDPHLETLDGVNFDFFGIGEFWGCKSLRNDFGLQYRFFYYERASLIGGVALKAGHSLLTVMTIKTDRPRDSPIVRVDGILINVTDNSSRPIEINNGSVLLDRQVRFTFEEEENSVVLISLEYESGKYSRESFPNFRLAFKNVLMRVTEKVRSCCFNLHRHNSTSFKLSNIGQLCRAKISPLAAPRVVETDTVDVQLNPKRPAQFLLYTSIIFLGVTVTIDVKHSRTMGRQYLNVLYAPTVAYKGHTEGLCGFMDNNATNDFMGPNGEAYERAVQFAESWRITDCHNGSGTRDSWSWSSSNFYHEDTMDLSYTDTSFHPIYSLQGISQSVLELATSLCKSIGISDSNLQSCIYDVAITNDTTFTDQENFKPGCPDKCSGKGRCVNGTCRCINGWTGESCNKGSCQNCSTIHGNCVKGFCVCELGWEGQSCELKATCHNVDNCTSPVHGACKKTDICQCNPGYLGVDCSIVPTCHNVSNCSGNGLCIDFGACHCYKGWTGSNCTEYSCERFDYCSGKRGRCVALDTCACDFGWTGASCALPDCSAVDQCSGKGECVSSNQCRCYPGFAGASCSKVADCSIFANCSGHGTCLSMTSGNASCSCYPGFTGDNCSQPTCTSLNNCSGHGVCIEAELCKCEQGYNGIDCSNYSCETLNFCSGKGQCVGYDVCNCNSSWSGPACSIPDCSGVKNCSGQGQCFLVNKCACYPAFDGEYCDQKAKTNINPPTFNQELYNATIKENAPPGTLILHIHANDTDDGRNGEIFYWLLGERSLENLVAVDGASGKVFNLLPFDLEMGHPHIFNMTLLASDNGFPQKWSMTIVQLTVTDENDNCPIFVEPSGNLRLDVVGIKPGSILTKVSATDLDNGVNGDISYSLSNNDTFNIDSITGVIMVTSNPTREEYYLIVGAADKGEVSCLTEIQLTVRVINSATTTPPTKPYRSSTQKSRTSSISSEVANTYSTSEVSSVKDKGDYSTSEVSSVKHTGNHDTALVPQKGPKYVVIAVSASGGLLLVIVALLLKKFVCNNSRPVAVRFSGSGRVTPSFQPDFEMSDISRKI</sequence>
<dbReference type="Pfam" id="PF13229">
    <property type="entry name" value="Beta_helix"/>
    <property type="match status" value="2"/>
</dbReference>
<dbReference type="PANTHER" id="PTHR47653:SF1">
    <property type="entry name" value="DELETED IN MALIGNANT BRAIN TUMORS 1 PROTEIN"/>
    <property type="match status" value="1"/>
</dbReference>
<feature type="disulfide bond" evidence="10">
    <location>
        <begin position="2036"/>
        <end position="2046"/>
    </location>
</feature>
<feature type="chain" id="PRO_5045551228" evidence="13">
    <location>
        <begin position="22"/>
        <end position="4830"/>
    </location>
</feature>
<dbReference type="InterPro" id="IPR039448">
    <property type="entry name" value="Beta_helix"/>
</dbReference>
<dbReference type="CDD" id="cd11304">
    <property type="entry name" value="Cadherin_repeat"/>
    <property type="match status" value="2"/>
</dbReference>
<feature type="signal peptide" evidence="13">
    <location>
        <begin position="1"/>
        <end position="21"/>
    </location>
</feature>
<keyword evidence="7" id="KW-0325">Glycoprotein</keyword>
<comment type="caution">
    <text evidence="10">Lacks conserved residue(s) required for the propagation of feature annotation.</text>
</comment>
<dbReference type="Gene3D" id="2.160.20.10">
    <property type="entry name" value="Single-stranded right-handed beta-helix, Pectin lyase-like"/>
    <property type="match status" value="3"/>
</dbReference>
<dbReference type="SUPFAM" id="SSF49313">
    <property type="entry name" value="Cadherin-like"/>
    <property type="match status" value="2"/>
</dbReference>
<feature type="domain" description="SRCR" evidence="17">
    <location>
        <begin position="1964"/>
        <end position="2067"/>
    </location>
</feature>
<evidence type="ECO:0000256" key="13">
    <source>
        <dbReference type="SAM" id="SignalP"/>
    </source>
</evidence>
<keyword evidence="12" id="KW-1133">Transmembrane helix</keyword>
<dbReference type="Pfam" id="PF00028">
    <property type="entry name" value="Cadherin"/>
    <property type="match status" value="2"/>
</dbReference>
<dbReference type="SMART" id="SM00710">
    <property type="entry name" value="PbH1"/>
    <property type="match status" value="30"/>
</dbReference>
<keyword evidence="12" id="KW-0812">Transmembrane</keyword>
<feature type="region of interest" description="Disordered" evidence="11">
    <location>
        <begin position="3669"/>
        <end position="3712"/>
    </location>
</feature>
<feature type="disulfide bond" evidence="9">
    <location>
        <begin position="4411"/>
        <end position="4420"/>
    </location>
</feature>
<dbReference type="PROSITE" id="PS01186">
    <property type="entry name" value="EGF_2"/>
    <property type="match status" value="9"/>
</dbReference>
<feature type="transmembrane region" description="Helical" evidence="12">
    <location>
        <begin position="4772"/>
        <end position="4792"/>
    </location>
</feature>
<feature type="domain" description="EGF-like" evidence="14">
    <location>
        <begin position="2873"/>
        <end position="2904"/>
    </location>
</feature>
<evidence type="ECO:0000256" key="5">
    <source>
        <dbReference type="ARBA" id="ARBA00023136"/>
    </source>
</evidence>
<feature type="region of interest" description="Disordered" evidence="11">
    <location>
        <begin position="4704"/>
        <end position="4728"/>
    </location>
</feature>
<keyword evidence="4 8" id="KW-0106">Calcium</keyword>
<evidence type="ECO:0000256" key="9">
    <source>
        <dbReference type="PROSITE-ProRule" id="PRU00076"/>
    </source>
</evidence>
<feature type="domain" description="VWFD" evidence="18">
    <location>
        <begin position="3871"/>
        <end position="4064"/>
    </location>
</feature>
<dbReference type="InterPro" id="IPR006626">
    <property type="entry name" value="PbH1"/>
</dbReference>
<evidence type="ECO:0000259" key="15">
    <source>
        <dbReference type="PROSITE" id="PS50060"/>
    </source>
</evidence>
<keyword evidence="2 13" id="KW-0732">Signal</keyword>
<dbReference type="InterPro" id="IPR011050">
    <property type="entry name" value="Pectin_lyase_fold/virulence"/>
</dbReference>
<dbReference type="InterPro" id="IPR001190">
    <property type="entry name" value="SRCR"/>
</dbReference>
<evidence type="ECO:0000256" key="7">
    <source>
        <dbReference type="ARBA" id="ARBA00023180"/>
    </source>
</evidence>
<evidence type="ECO:0000256" key="10">
    <source>
        <dbReference type="PROSITE-ProRule" id="PRU00196"/>
    </source>
</evidence>
<dbReference type="InterPro" id="IPR002126">
    <property type="entry name" value="Cadherin-like_dom"/>
</dbReference>
<dbReference type="SUPFAM" id="SSF51126">
    <property type="entry name" value="Pectin lyase-like"/>
    <property type="match status" value="6"/>
</dbReference>
<dbReference type="PROSITE" id="PS50268">
    <property type="entry name" value="CADHERIN_2"/>
    <property type="match status" value="2"/>
</dbReference>
<feature type="disulfide bond" evidence="10">
    <location>
        <begin position="137"/>
        <end position="201"/>
    </location>
</feature>
<dbReference type="PROSITE" id="PS00022">
    <property type="entry name" value="EGF_1"/>
    <property type="match status" value="8"/>
</dbReference>
<dbReference type="Gene3D" id="2.60.40.60">
    <property type="entry name" value="Cadherins"/>
    <property type="match status" value="2"/>
</dbReference>